<dbReference type="OrthoDB" id="1152765at2"/>
<evidence type="ECO:0000313" key="4">
    <source>
        <dbReference type="Proteomes" id="UP000247903"/>
    </source>
</evidence>
<keyword evidence="1" id="KW-0802">TPR repeat</keyword>
<evidence type="ECO:0000256" key="2">
    <source>
        <dbReference type="SAM" id="Phobius"/>
    </source>
</evidence>
<dbReference type="AlphaFoldDB" id="A0A2V4BRT3"/>
<proteinExistence type="predicted"/>
<dbReference type="EMBL" id="QJHK01000005">
    <property type="protein sequence ID" value="PXY41327.1"/>
    <property type="molecule type" value="Genomic_DNA"/>
</dbReference>
<dbReference type="InterPro" id="IPR011990">
    <property type="entry name" value="TPR-like_helical_dom_sf"/>
</dbReference>
<dbReference type="Proteomes" id="UP000247903">
    <property type="component" value="Unassembled WGS sequence"/>
</dbReference>
<evidence type="ECO:0000313" key="3">
    <source>
        <dbReference type="EMBL" id="PXY41327.1"/>
    </source>
</evidence>
<keyword evidence="2" id="KW-0812">Transmembrane</keyword>
<feature type="transmembrane region" description="Helical" evidence="2">
    <location>
        <begin position="107"/>
        <end position="126"/>
    </location>
</feature>
<dbReference type="PROSITE" id="PS50005">
    <property type="entry name" value="TPR"/>
    <property type="match status" value="1"/>
</dbReference>
<keyword evidence="2" id="KW-0472">Membrane</keyword>
<keyword evidence="2" id="KW-1133">Transmembrane helix</keyword>
<gene>
    <name evidence="3" type="ORF">DMB65_07955</name>
</gene>
<feature type="transmembrane region" description="Helical" evidence="2">
    <location>
        <begin position="12"/>
        <end position="32"/>
    </location>
</feature>
<dbReference type="SUPFAM" id="SSF81901">
    <property type="entry name" value="HCP-like"/>
    <property type="match status" value="1"/>
</dbReference>
<sequence>MKNYSKYKKAKEVYLSPEFAFPIAVIVMASAITYGCLYFLGITVAILFNVFISFCGNFFFYYYGKSSTHITLEFLIRVALTTAFFLFIDYGVYALVIYQKTDVFNKLYLYIWLTIIVGGPFLYYVFQHSRYYFQEKSMAVTYIKVFFKVHHDRELLSYIDTIQFVNTARCTMSDIKLEKPNCFYSESELNKMDSRDRNYYTGKSVFSEMIHLPFGTDSLFMSWYSIIEDKYYDIEVPFPFEKLVIEQEKYPTNVSAALRGKKTKKLNLHIHENGGIRLFNEDEVLIDLPESIPTVISEEQRNEKIEFHRHSHDYYRDQKAFSGLIEKIKTSGRIQERFLIKNKLMLWSMTLSGLKGNNYLDLQDVSFSKYKTELAELETENLRFLPKEIGIVYRGNYLYDWLTLSINTLELYHSIQELTAGNHEIPVLFDLVFEDFSETGLKFTIRARDKFVLFNNWKIDIKKDRKQDMTDHLLDIDEDQQKRDLYKEAWDLVAGKQYDLAQAKCDAIKAIDPRYGFAYFLEARLVWYKEGLEACYAKKDYFIAKTQHEPAALAHIYNNYGCLYDLESRYEESLSEFEKAIASNPKEGTYVCNLAEVYCKLNNPQKALEAAEKSKKTGHESATLNAILESKGMRYS</sequence>
<name>A0A2V4BRT3_9FLAO</name>
<dbReference type="SMART" id="SM00028">
    <property type="entry name" value="TPR"/>
    <property type="match status" value="2"/>
</dbReference>
<dbReference type="RefSeq" id="WP_110306115.1">
    <property type="nucleotide sequence ID" value="NZ_QJHK01000005.1"/>
</dbReference>
<accession>A0A2V4BRT3</accession>
<protein>
    <submittedName>
        <fullName evidence="3">Uncharacterized protein</fullName>
    </submittedName>
</protein>
<feature type="repeat" description="TPR" evidence="1">
    <location>
        <begin position="554"/>
        <end position="587"/>
    </location>
</feature>
<feature type="transmembrane region" description="Helical" evidence="2">
    <location>
        <begin position="74"/>
        <end position="95"/>
    </location>
</feature>
<keyword evidence="4" id="KW-1185">Reference proteome</keyword>
<dbReference type="InterPro" id="IPR019734">
    <property type="entry name" value="TPR_rpt"/>
</dbReference>
<feature type="transmembrane region" description="Helical" evidence="2">
    <location>
        <begin position="38"/>
        <end position="62"/>
    </location>
</feature>
<dbReference type="Gene3D" id="1.25.40.10">
    <property type="entry name" value="Tetratricopeptide repeat domain"/>
    <property type="match status" value="1"/>
</dbReference>
<reference evidence="3 4" key="1">
    <citation type="submission" date="2018-05" db="EMBL/GenBank/DDBJ databases">
        <title>Flavobacterium sp. strain IMCC34759, incomplete genome.</title>
        <authorList>
            <person name="Joung Y."/>
            <person name="Cho J."/>
        </authorList>
    </citation>
    <scope>NUCLEOTIDE SEQUENCE [LARGE SCALE GENOMIC DNA]</scope>
    <source>
        <strain evidence="3 4">IMCC34759</strain>
    </source>
</reference>
<evidence type="ECO:0000256" key="1">
    <source>
        <dbReference type="PROSITE-ProRule" id="PRU00339"/>
    </source>
</evidence>
<organism evidence="3 4">
    <name type="scientific">Flavobacterium cheongpyeongense</name>
    <dbReference type="NCBI Taxonomy" id="2212651"/>
    <lineage>
        <taxon>Bacteria</taxon>
        <taxon>Pseudomonadati</taxon>
        <taxon>Bacteroidota</taxon>
        <taxon>Flavobacteriia</taxon>
        <taxon>Flavobacteriales</taxon>
        <taxon>Flavobacteriaceae</taxon>
        <taxon>Flavobacterium</taxon>
    </lineage>
</organism>
<comment type="caution">
    <text evidence="3">The sequence shown here is derived from an EMBL/GenBank/DDBJ whole genome shotgun (WGS) entry which is preliminary data.</text>
</comment>